<gene>
    <name evidence="3" type="ORF">ET495_06090</name>
</gene>
<feature type="compositionally biased region" description="Low complexity" evidence="1">
    <location>
        <begin position="179"/>
        <end position="188"/>
    </location>
</feature>
<accession>A0A4V0YEM9</accession>
<sequence>MFTRLATLACAAALLSACATTGSSSGGPSTATQASYLSVADPWVKAAESGMTAAFGTLTNDGADDATVVSAASDVAGEVQLHETVIDSSGQGTMREKDGGFLVPAGGTFDLEPGGDHVMLMDLKAPLEAGDQVTFTLAFADGSTLDVTAPVKDYAGANESYDDMGGDEPGDGTDGTGMDGMDMGGDSH</sequence>
<dbReference type="OrthoDB" id="9796962at2"/>
<keyword evidence="2" id="KW-0732">Signal</keyword>
<dbReference type="PROSITE" id="PS51257">
    <property type="entry name" value="PROKAR_LIPOPROTEIN"/>
    <property type="match status" value="1"/>
</dbReference>
<dbReference type="InterPro" id="IPR058248">
    <property type="entry name" value="Lxx211020-like"/>
</dbReference>
<dbReference type="InterPro" id="IPR036182">
    <property type="entry name" value="PCuAC_sf"/>
</dbReference>
<dbReference type="Proteomes" id="UP000291758">
    <property type="component" value="Chromosome"/>
</dbReference>
<proteinExistence type="predicted"/>
<dbReference type="Pfam" id="PF04314">
    <property type="entry name" value="PCuAC"/>
    <property type="match status" value="1"/>
</dbReference>
<dbReference type="EMBL" id="CP035495">
    <property type="protein sequence ID" value="QAY64771.1"/>
    <property type="molecule type" value="Genomic_DNA"/>
</dbReference>
<dbReference type="AlphaFoldDB" id="A0A4V0YEM9"/>
<dbReference type="PANTHER" id="PTHR36302:SF1">
    <property type="entry name" value="COPPER CHAPERONE PCU(A)C"/>
    <property type="match status" value="1"/>
</dbReference>
<dbReference type="SUPFAM" id="SSF110087">
    <property type="entry name" value="DR1885-like metal-binding protein"/>
    <property type="match status" value="1"/>
</dbReference>
<evidence type="ECO:0000313" key="4">
    <source>
        <dbReference type="Proteomes" id="UP000291758"/>
    </source>
</evidence>
<evidence type="ECO:0000256" key="1">
    <source>
        <dbReference type="SAM" id="MobiDB-lite"/>
    </source>
</evidence>
<protein>
    <submittedName>
        <fullName evidence="3">Copper chaperone PCu(A)C</fullName>
    </submittedName>
</protein>
<dbReference type="InterPro" id="IPR007410">
    <property type="entry name" value="LpqE-like"/>
</dbReference>
<evidence type="ECO:0000313" key="3">
    <source>
        <dbReference type="EMBL" id="QAY64771.1"/>
    </source>
</evidence>
<dbReference type="Gene3D" id="2.60.40.1890">
    <property type="entry name" value="PCu(A)C copper chaperone"/>
    <property type="match status" value="1"/>
</dbReference>
<keyword evidence="4" id="KW-1185">Reference proteome</keyword>
<dbReference type="KEGG" id="xyl:ET495_06090"/>
<feature type="region of interest" description="Disordered" evidence="1">
    <location>
        <begin position="158"/>
        <end position="188"/>
    </location>
</feature>
<feature type="signal peptide" evidence="2">
    <location>
        <begin position="1"/>
        <end position="19"/>
    </location>
</feature>
<feature type="chain" id="PRO_5038981570" evidence="2">
    <location>
        <begin position="20"/>
        <end position="188"/>
    </location>
</feature>
<organism evidence="3 4">
    <name type="scientific">Xylanimonas allomyrinae</name>
    <dbReference type="NCBI Taxonomy" id="2509459"/>
    <lineage>
        <taxon>Bacteria</taxon>
        <taxon>Bacillati</taxon>
        <taxon>Actinomycetota</taxon>
        <taxon>Actinomycetes</taxon>
        <taxon>Micrococcales</taxon>
        <taxon>Promicromonosporaceae</taxon>
        <taxon>Xylanimonas</taxon>
    </lineage>
</organism>
<reference evidence="3 4" key="1">
    <citation type="submission" date="2019-01" db="EMBL/GenBank/DDBJ databases">
        <title>Genome sequencing of strain 2JSPR-7.</title>
        <authorList>
            <person name="Heo J."/>
            <person name="Kim S.-J."/>
            <person name="Kim J.-S."/>
            <person name="Hong S.-B."/>
            <person name="Kwon S.-W."/>
        </authorList>
    </citation>
    <scope>NUCLEOTIDE SEQUENCE [LARGE SCALE GENOMIC DNA]</scope>
    <source>
        <strain evidence="3 4">2JSPR-7</strain>
    </source>
</reference>
<evidence type="ECO:0000256" key="2">
    <source>
        <dbReference type="SAM" id="SignalP"/>
    </source>
</evidence>
<dbReference type="PANTHER" id="PTHR36302">
    <property type="entry name" value="BLR7088 PROTEIN"/>
    <property type="match status" value="1"/>
</dbReference>
<name>A0A4V0YEM9_9MICO</name>
<feature type="compositionally biased region" description="Acidic residues" evidence="1">
    <location>
        <begin position="160"/>
        <end position="171"/>
    </location>
</feature>